<sequence length="80" mass="8845">MTQPYVTKVCLIPTTTCKSNTCVSPPNIHLRLAASHCCPRLGHLTPALAILIDWTSVQRPFASEVYIHLTSHLRACSFLV</sequence>
<evidence type="ECO:0000313" key="2">
    <source>
        <dbReference type="Proteomes" id="UP000807469"/>
    </source>
</evidence>
<gene>
    <name evidence="1" type="ORF">BDN70DRAFT_873343</name>
</gene>
<dbReference type="Proteomes" id="UP000807469">
    <property type="component" value="Unassembled WGS sequence"/>
</dbReference>
<proteinExistence type="predicted"/>
<dbReference type="AlphaFoldDB" id="A0A9P6D567"/>
<protein>
    <submittedName>
        <fullName evidence="1">Uncharacterized protein</fullName>
    </submittedName>
</protein>
<keyword evidence="2" id="KW-1185">Reference proteome</keyword>
<feature type="non-terminal residue" evidence="1">
    <location>
        <position position="80"/>
    </location>
</feature>
<organism evidence="1 2">
    <name type="scientific">Pholiota conissans</name>
    <dbReference type="NCBI Taxonomy" id="109636"/>
    <lineage>
        <taxon>Eukaryota</taxon>
        <taxon>Fungi</taxon>
        <taxon>Dikarya</taxon>
        <taxon>Basidiomycota</taxon>
        <taxon>Agaricomycotina</taxon>
        <taxon>Agaricomycetes</taxon>
        <taxon>Agaricomycetidae</taxon>
        <taxon>Agaricales</taxon>
        <taxon>Agaricineae</taxon>
        <taxon>Strophariaceae</taxon>
        <taxon>Pholiota</taxon>
    </lineage>
</organism>
<dbReference type="EMBL" id="MU155150">
    <property type="protein sequence ID" value="KAF9483745.1"/>
    <property type="molecule type" value="Genomic_DNA"/>
</dbReference>
<evidence type="ECO:0000313" key="1">
    <source>
        <dbReference type="EMBL" id="KAF9483745.1"/>
    </source>
</evidence>
<comment type="caution">
    <text evidence="1">The sequence shown here is derived from an EMBL/GenBank/DDBJ whole genome shotgun (WGS) entry which is preliminary data.</text>
</comment>
<name>A0A9P6D567_9AGAR</name>
<reference evidence="1" key="1">
    <citation type="submission" date="2020-11" db="EMBL/GenBank/DDBJ databases">
        <authorList>
            <consortium name="DOE Joint Genome Institute"/>
            <person name="Ahrendt S."/>
            <person name="Riley R."/>
            <person name="Andreopoulos W."/>
            <person name="Labutti K."/>
            <person name="Pangilinan J."/>
            <person name="Ruiz-Duenas F.J."/>
            <person name="Barrasa J.M."/>
            <person name="Sanchez-Garcia M."/>
            <person name="Camarero S."/>
            <person name="Miyauchi S."/>
            <person name="Serrano A."/>
            <person name="Linde D."/>
            <person name="Babiker R."/>
            <person name="Drula E."/>
            <person name="Ayuso-Fernandez I."/>
            <person name="Pacheco R."/>
            <person name="Padilla G."/>
            <person name="Ferreira P."/>
            <person name="Barriuso J."/>
            <person name="Kellner H."/>
            <person name="Castanera R."/>
            <person name="Alfaro M."/>
            <person name="Ramirez L."/>
            <person name="Pisabarro A.G."/>
            <person name="Kuo A."/>
            <person name="Tritt A."/>
            <person name="Lipzen A."/>
            <person name="He G."/>
            <person name="Yan M."/>
            <person name="Ng V."/>
            <person name="Cullen D."/>
            <person name="Martin F."/>
            <person name="Rosso M.-N."/>
            <person name="Henrissat B."/>
            <person name="Hibbett D."/>
            <person name="Martinez A.T."/>
            <person name="Grigoriev I.V."/>
        </authorList>
    </citation>
    <scope>NUCLEOTIDE SEQUENCE</scope>
    <source>
        <strain evidence="1">CIRM-BRFM 674</strain>
    </source>
</reference>
<accession>A0A9P6D567</accession>